<evidence type="ECO:0000256" key="10">
    <source>
        <dbReference type="SAM" id="Phobius"/>
    </source>
</evidence>
<evidence type="ECO:0000313" key="12">
    <source>
        <dbReference type="Proteomes" id="UP000509568"/>
    </source>
</evidence>
<comment type="subcellular location">
    <subcellularLocation>
        <location evidence="2">Cell membrane</location>
        <topology evidence="2">Multi-pass membrane protein</topology>
    </subcellularLocation>
</comment>
<dbReference type="PANTHER" id="PTHR36122:SF2">
    <property type="entry name" value="NICOTINAMIDE RIBOSIDE TRANSPORTER PNUC"/>
    <property type="match status" value="1"/>
</dbReference>
<dbReference type="NCBIfam" id="TIGR01528">
    <property type="entry name" value="NMN_trans_PnuC"/>
    <property type="match status" value="1"/>
</dbReference>
<reference evidence="11 12" key="1">
    <citation type="submission" date="2020-06" db="EMBL/GenBank/DDBJ databases">
        <title>Pseudomonas eucalypticola sp. nov., an endophyte of Eucalyptus dunnii leaves with biocontrol ability of eucalyptus leaf blight.</title>
        <authorList>
            <person name="Liu Y."/>
            <person name="Song Z."/>
            <person name="Zeng H."/>
            <person name="Lu M."/>
            <person name="Wang X."/>
            <person name="Lian X."/>
            <person name="Zhang Q."/>
        </authorList>
    </citation>
    <scope>NUCLEOTIDE SEQUENCE [LARGE SCALE GENOMIC DNA]</scope>
    <source>
        <strain evidence="11 12">NP-1</strain>
    </source>
</reference>
<evidence type="ECO:0000256" key="5">
    <source>
        <dbReference type="ARBA" id="ARBA00022448"/>
    </source>
</evidence>
<sequence>MSNLEILAVLVNVLGVWLTARRTPWCWPVSVVAVLLYVWIFYDVKLYSDMLLQVLFVFLQGYGWWRWRTGRMAQGKVRVEALPLNVAIISLLAGAVLSLLLGAAMAHFTDAAAPWLDATLTGYSLVASYWSARKFIANWWLWIVLDAVYTGLYYYKDLTLTAVLYAGFIVLAIYGLRAWQRDLAQQPAGGALEPAR</sequence>
<comment type="function">
    <text evidence="1">Required for nicotinamide riboside transport across the inner membrane.</text>
</comment>
<dbReference type="Pfam" id="PF04973">
    <property type="entry name" value="NMN_transporter"/>
    <property type="match status" value="1"/>
</dbReference>
<feature type="transmembrane region" description="Helical" evidence="10">
    <location>
        <begin position="139"/>
        <end position="156"/>
    </location>
</feature>
<dbReference type="GO" id="GO:0005886">
    <property type="term" value="C:plasma membrane"/>
    <property type="evidence" value="ECO:0007669"/>
    <property type="project" value="UniProtKB-SubCell"/>
</dbReference>
<dbReference type="GO" id="GO:0034257">
    <property type="term" value="F:nicotinamide riboside transmembrane transporter activity"/>
    <property type="evidence" value="ECO:0007669"/>
    <property type="project" value="InterPro"/>
</dbReference>
<keyword evidence="8 10" id="KW-1133">Transmembrane helix</keyword>
<dbReference type="InterPro" id="IPR006419">
    <property type="entry name" value="NMN_transpt_PnuC"/>
</dbReference>
<dbReference type="EMBL" id="CP056030">
    <property type="protein sequence ID" value="QKZ05267.1"/>
    <property type="molecule type" value="Genomic_DNA"/>
</dbReference>
<proteinExistence type="inferred from homology"/>
<accession>A0A7D5H107</accession>
<dbReference type="RefSeq" id="WP_158158230.1">
    <property type="nucleotide sequence ID" value="NZ_CP056030.1"/>
</dbReference>
<evidence type="ECO:0000256" key="3">
    <source>
        <dbReference type="ARBA" id="ARBA00006669"/>
    </source>
</evidence>
<keyword evidence="7 10" id="KW-0812">Transmembrane</keyword>
<feature type="transmembrane region" description="Helical" evidence="10">
    <location>
        <begin position="162"/>
        <end position="179"/>
    </location>
</feature>
<feature type="transmembrane region" description="Helical" evidence="10">
    <location>
        <begin position="46"/>
        <end position="65"/>
    </location>
</feature>
<dbReference type="Proteomes" id="UP000509568">
    <property type="component" value="Chromosome"/>
</dbReference>
<keyword evidence="9 10" id="KW-0472">Membrane</keyword>
<dbReference type="KEGG" id="pez:HWQ56_16310"/>
<comment type="similarity">
    <text evidence="3">Belongs to the nicotinamide ribonucleoside (NR) uptake permease (TC 4.B.1) family.</text>
</comment>
<feature type="transmembrane region" description="Helical" evidence="10">
    <location>
        <begin position="86"/>
        <end position="106"/>
    </location>
</feature>
<evidence type="ECO:0000256" key="9">
    <source>
        <dbReference type="ARBA" id="ARBA00023136"/>
    </source>
</evidence>
<organism evidence="11 12">
    <name type="scientific">Pseudomonas eucalypticola</name>
    <dbReference type="NCBI Taxonomy" id="2599595"/>
    <lineage>
        <taxon>Bacteria</taxon>
        <taxon>Pseudomonadati</taxon>
        <taxon>Pseudomonadota</taxon>
        <taxon>Gammaproteobacteria</taxon>
        <taxon>Pseudomonadales</taxon>
        <taxon>Pseudomonadaceae</taxon>
        <taxon>Pseudomonas</taxon>
    </lineage>
</organism>
<evidence type="ECO:0000256" key="1">
    <source>
        <dbReference type="ARBA" id="ARBA00002672"/>
    </source>
</evidence>
<keyword evidence="6" id="KW-1003">Cell membrane</keyword>
<evidence type="ECO:0000313" key="11">
    <source>
        <dbReference type="EMBL" id="QKZ05267.1"/>
    </source>
</evidence>
<evidence type="ECO:0000256" key="6">
    <source>
        <dbReference type="ARBA" id="ARBA00022475"/>
    </source>
</evidence>
<evidence type="ECO:0000256" key="2">
    <source>
        <dbReference type="ARBA" id="ARBA00004651"/>
    </source>
</evidence>
<keyword evidence="12" id="KW-1185">Reference proteome</keyword>
<evidence type="ECO:0000256" key="8">
    <source>
        <dbReference type="ARBA" id="ARBA00022989"/>
    </source>
</evidence>
<gene>
    <name evidence="11" type="ORF">HWQ56_16310</name>
</gene>
<evidence type="ECO:0000256" key="4">
    <source>
        <dbReference type="ARBA" id="ARBA00017522"/>
    </source>
</evidence>
<protein>
    <recommendedName>
        <fullName evidence="4">Nicotinamide riboside transporter PnuC</fullName>
    </recommendedName>
</protein>
<dbReference type="PANTHER" id="PTHR36122">
    <property type="entry name" value="NICOTINAMIDE RIBOSIDE TRANSPORTER PNUC"/>
    <property type="match status" value="1"/>
</dbReference>
<name>A0A7D5H107_9PSED</name>
<evidence type="ECO:0000256" key="7">
    <source>
        <dbReference type="ARBA" id="ARBA00022692"/>
    </source>
</evidence>
<dbReference type="AlphaFoldDB" id="A0A7D5H107"/>
<keyword evidence="5" id="KW-0813">Transport</keyword>